<feature type="region of interest" description="Disordered" evidence="7">
    <location>
        <begin position="137"/>
        <end position="209"/>
    </location>
</feature>
<feature type="signal peptide" evidence="8">
    <location>
        <begin position="1"/>
        <end position="23"/>
    </location>
</feature>
<sequence>MRLSYISFISFVICLSSFQGVLGKNEKTSSKRGEKEAFTRRGQLSTKQNHECSWEISGDQRINFTLTCSQKGVNSYSCTYEGEPQRSPSYSTKAKLYWKHIFGKLKKVKNACDEKTLKSRICKKAAAVESQLTKVGAGVGKEDEPLKTKGKSATKQNGKGKEELSIPPEANEDITTEQKSNSKKRKPNSKSNEKNPPTASSVPELSTAAREVNDDIVELNDDLAETYCAEKWHSVCSFFVNFWNG</sequence>
<proteinExistence type="inferred from homology"/>
<dbReference type="PANTHER" id="PTHR15258:SF3">
    <property type="entry name" value="FIBROBLAST GROWTH FACTOR-BINDING PROTEIN 3"/>
    <property type="match status" value="1"/>
</dbReference>
<protein>
    <recommendedName>
        <fullName evidence="11">Fibroblast growth factor binding protein 1</fullName>
    </recommendedName>
</protein>
<dbReference type="PANTHER" id="PTHR15258">
    <property type="entry name" value="FGF BINDING PROTEIN-RELATED"/>
    <property type="match status" value="1"/>
</dbReference>
<dbReference type="AlphaFoldDB" id="A0A8T2IXR5"/>
<comment type="caution">
    <text evidence="9">The sequence shown here is derived from an EMBL/GenBank/DDBJ whole genome shotgun (WGS) entry which is preliminary data.</text>
</comment>
<dbReference type="OrthoDB" id="8803710at2759"/>
<keyword evidence="6" id="KW-0340">Growth factor binding</keyword>
<dbReference type="GO" id="GO:0019838">
    <property type="term" value="F:growth factor binding"/>
    <property type="evidence" value="ECO:0007669"/>
    <property type="project" value="UniProtKB-KW"/>
</dbReference>
<gene>
    <name evidence="9" type="ORF">GDO86_013261</name>
</gene>
<evidence type="ECO:0000256" key="4">
    <source>
        <dbReference type="ARBA" id="ARBA00022729"/>
    </source>
</evidence>
<evidence type="ECO:0000256" key="3">
    <source>
        <dbReference type="ARBA" id="ARBA00022525"/>
    </source>
</evidence>
<evidence type="ECO:0000313" key="10">
    <source>
        <dbReference type="Proteomes" id="UP000812440"/>
    </source>
</evidence>
<evidence type="ECO:0000256" key="7">
    <source>
        <dbReference type="SAM" id="MobiDB-lite"/>
    </source>
</evidence>
<dbReference type="EMBL" id="JAACNH010000008">
    <property type="protein sequence ID" value="KAG8435241.1"/>
    <property type="molecule type" value="Genomic_DNA"/>
</dbReference>
<evidence type="ECO:0000256" key="2">
    <source>
        <dbReference type="ARBA" id="ARBA00008326"/>
    </source>
</evidence>
<accession>A0A8T2IXR5</accession>
<evidence type="ECO:0000256" key="5">
    <source>
        <dbReference type="ARBA" id="ARBA00023157"/>
    </source>
</evidence>
<dbReference type="InterPro" id="IPR010510">
    <property type="entry name" value="FGF1-bd"/>
</dbReference>
<comment type="similarity">
    <text evidence="2">Belongs to the fibroblast growth factor-binding protein family.</text>
</comment>
<reference evidence="9" key="1">
    <citation type="thesis" date="2020" institute="ProQuest LLC" country="789 East Eisenhower Parkway, Ann Arbor, MI, USA">
        <title>Comparative Genomics and Chromosome Evolution.</title>
        <authorList>
            <person name="Mudd A.B."/>
        </authorList>
    </citation>
    <scope>NUCLEOTIDE SEQUENCE</scope>
    <source>
        <strain evidence="9">Female2</strain>
        <tissue evidence="9">Blood</tissue>
    </source>
</reference>
<evidence type="ECO:0000256" key="6">
    <source>
        <dbReference type="ARBA" id="ARBA00023183"/>
    </source>
</evidence>
<organism evidence="9 10">
    <name type="scientific">Hymenochirus boettgeri</name>
    <name type="common">Congo dwarf clawed frog</name>
    <dbReference type="NCBI Taxonomy" id="247094"/>
    <lineage>
        <taxon>Eukaryota</taxon>
        <taxon>Metazoa</taxon>
        <taxon>Chordata</taxon>
        <taxon>Craniata</taxon>
        <taxon>Vertebrata</taxon>
        <taxon>Euteleostomi</taxon>
        <taxon>Amphibia</taxon>
        <taxon>Batrachia</taxon>
        <taxon>Anura</taxon>
        <taxon>Pipoidea</taxon>
        <taxon>Pipidae</taxon>
        <taxon>Pipinae</taxon>
        <taxon>Hymenochirus</taxon>
    </lineage>
</organism>
<feature type="chain" id="PRO_5035825398" description="Fibroblast growth factor binding protein 1" evidence="8">
    <location>
        <begin position="24"/>
        <end position="245"/>
    </location>
</feature>
<keyword evidence="10" id="KW-1185">Reference proteome</keyword>
<keyword evidence="4 8" id="KW-0732">Signal</keyword>
<keyword evidence="3" id="KW-0964">Secreted</keyword>
<dbReference type="Pfam" id="PF06473">
    <property type="entry name" value="FGF-BP1"/>
    <property type="match status" value="1"/>
</dbReference>
<evidence type="ECO:0000256" key="8">
    <source>
        <dbReference type="SAM" id="SignalP"/>
    </source>
</evidence>
<dbReference type="Proteomes" id="UP000812440">
    <property type="component" value="Chromosome 7"/>
</dbReference>
<comment type="subcellular location">
    <subcellularLocation>
        <location evidence="1">Secreted</location>
    </subcellularLocation>
</comment>
<dbReference type="GO" id="GO:0007267">
    <property type="term" value="P:cell-cell signaling"/>
    <property type="evidence" value="ECO:0007669"/>
    <property type="project" value="TreeGrafter"/>
</dbReference>
<name>A0A8T2IXR5_9PIPI</name>
<dbReference type="GO" id="GO:0005576">
    <property type="term" value="C:extracellular region"/>
    <property type="evidence" value="ECO:0007669"/>
    <property type="project" value="UniProtKB-SubCell"/>
</dbReference>
<evidence type="ECO:0000256" key="1">
    <source>
        <dbReference type="ARBA" id="ARBA00004613"/>
    </source>
</evidence>
<evidence type="ECO:0008006" key="11">
    <source>
        <dbReference type="Google" id="ProtNLM"/>
    </source>
</evidence>
<keyword evidence="5" id="KW-1015">Disulfide bond</keyword>
<evidence type="ECO:0000313" key="9">
    <source>
        <dbReference type="EMBL" id="KAG8435241.1"/>
    </source>
</evidence>